<name>A0A9P1N6Z5_9PELO</name>
<gene>
    <name evidence="1" type="ORF">CAMP_LOCUS12993</name>
</gene>
<comment type="caution">
    <text evidence="1">The sequence shown here is derived from an EMBL/GenBank/DDBJ whole genome shotgun (WGS) entry which is preliminary data.</text>
</comment>
<proteinExistence type="predicted"/>
<keyword evidence="2" id="KW-1185">Reference proteome</keyword>
<reference evidence="1" key="1">
    <citation type="submission" date="2022-11" db="EMBL/GenBank/DDBJ databases">
        <authorList>
            <person name="Kikuchi T."/>
        </authorList>
    </citation>
    <scope>NUCLEOTIDE SEQUENCE</scope>
    <source>
        <strain evidence="1">PS1010</strain>
    </source>
</reference>
<dbReference type="AlphaFoldDB" id="A0A9P1N6Z5"/>
<evidence type="ECO:0000313" key="1">
    <source>
        <dbReference type="EMBL" id="CAI5450356.1"/>
    </source>
</evidence>
<protein>
    <submittedName>
        <fullName evidence="1">Uncharacterized protein</fullName>
    </submittedName>
</protein>
<dbReference type="EMBL" id="CANHGI010000005">
    <property type="protein sequence ID" value="CAI5450356.1"/>
    <property type="molecule type" value="Genomic_DNA"/>
</dbReference>
<organism evidence="1 2">
    <name type="scientific">Caenorhabditis angaria</name>
    <dbReference type="NCBI Taxonomy" id="860376"/>
    <lineage>
        <taxon>Eukaryota</taxon>
        <taxon>Metazoa</taxon>
        <taxon>Ecdysozoa</taxon>
        <taxon>Nematoda</taxon>
        <taxon>Chromadorea</taxon>
        <taxon>Rhabditida</taxon>
        <taxon>Rhabditina</taxon>
        <taxon>Rhabditomorpha</taxon>
        <taxon>Rhabditoidea</taxon>
        <taxon>Rhabditidae</taxon>
        <taxon>Peloderinae</taxon>
        <taxon>Caenorhabditis</taxon>
    </lineage>
</organism>
<sequence>MIFGPSNPAQKIAKKFVKICDDFNEEFCMFAMSPSCSFTSDPQFFTQHPFFSSASASASAKPLDDSGFFDDAEIDQYYAEVLRAESLHVAKSIGTRLTKMCDDFDAEFMNPTPIRHKLSWIDSFLQLIFAP</sequence>
<evidence type="ECO:0000313" key="2">
    <source>
        <dbReference type="Proteomes" id="UP001152747"/>
    </source>
</evidence>
<accession>A0A9P1N6Z5</accession>
<dbReference type="InterPro" id="IPR021543">
    <property type="entry name" value="EGL-1"/>
</dbReference>
<dbReference type="Pfam" id="PF11430">
    <property type="entry name" value="EGL-1"/>
    <property type="match status" value="1"/>
</dbReference>
<dbReference type="Proteomes" id="UP001152747">
    <property type="component" value="Unassembled WGS sequence"/>
</dbReference>